<gene>
    <name evidence="3" type="ORF">C8034_v004401</name>
</gene>
<evidence type="ECO:0000313" key="3">
    <source>
        <dbReference type="EMBL" id="TEA13400.1"/>
    </source>
</evidence>
<dbReference type="InterPro" id="IPR013087">
    <property type="entry name" value="Znf_C2H2_type"/>
</dbReference>
<evidence type="ECO:0000256" key="1">
    <source>
        <dbReference type="SAM" id="MobiDB-lite"/>
    </source>
</evidence>
<accession>A0A4R8T7T6</accession>
<proteinExistence type="predicted"/>
<name>A0A4R8T7T6_9PEZI</name>
<protein>
    <recommendedName>
        <fullName evidence="2">C2H2-type domain-containing protein</fullName>
    </recommendedName>
</protein>
<dbReference type="Proteomes" id="UP000295604">
    <property type="component" value="Unassembled WGS sequence"/>
</dbReference>
<feature type="region of interest" description="Disordered" evidence="1">
    <location>
        <begin position="1"/>
        <end position="20"/>
    </location>
</feature>
<dbReference type="EMBL" id="QAPF01000201">
    <property type="protein sequence ID" value="TEA13400.1"/>
    <property type="molecule type" value="Genomic_DNA"/>
</dbReference>
<dbReference type="AlphaFoldDB" id="A0A4R8T7T6"/>
<dbReference type="Gene3D" id="3.30.160.60">
    <property type="entry name" value="Classic Zinc Finger"/>
    <property type="match status" value="1"/>
</dbReference>
<comment type="caution">
    <text evidence="3">The sequence shown here is derived from an EMBL/GenBank/DDBJ whole genome shotgun (WGS) entry which is preliminary data.</text>
</comment>
<evidence type="ECO:0000313" key="4">
    <source>
        <dbReference type="Proteomes" id="UP000295604"/>
    </source>
</evidence>
<sequence length="61" mass="7272">MYRHVRNRHTSYAANPLNGIPRDGGACPYAGCRNRCTRRDNLKRHIDEKHKDKRRAQRVER</sequence>
<keyword evidence="4" id="KW-1185">Reference proteome</keyword>
<evidence type="ECO:0000259" key="2">
    <source>
        <dbReference type="PROSITE" id="PS00028"/>
    </source>
</evidence>
<dbReference type="PROSITE" id="PS00028">
    <property type="entry name" value="ZINC_FINGER_C2H2_1"/>
    <property type="match status" value="1"/>
</dbReference>
<organism evidence="3 4">
    <name type="scientific">Colletotrichum sidae</name>
    <dbReference type="NCBI Taxonomy" id="1347389"/>
    <lineage>
        <taxon>Eukaryota</taxon>
        <taxon>Fungi</taxon>
        <taxon>Dikarya</taxon>
        <taxon>Ascomycota</taxon>
        <taxon>Pezizomycotina</taxon>
        <taxon>Sordariomycetes</taxon>
        <taxon>Hypocreomycetidae</taxon>
        <taxon>Glomerellales</taxon>
        <taxon>Glomerellaceae</taxon>
        <taxon>Colletotrichum</taxon>
        <taxon>Colletotrichum orbiculare species complex</taxon>
    </lineage>
</organism>
<reference evidence="3 4" key="1">
    <citation type="submission" date="2018-11" db="EMBL/GenBank/DDBJ databases">
        <title>Genome sequence and assembly of Colletotrichum sidae.</title>
        <authorList>
            <person name="Gan P."/>
            <person name="Shirasu K."/>
        </authorList>
    </citation>
    <scope>NUCLEOTIDE SEQUENCE [LARGE SCALE GENOMIC DNA]</scope>
    <source>
        <strain evidence="3 4">CBS 518.97</strain>
    </source>
</reference>
<feature type="domain" description="C2H2-type" evidence="2">
    <location>
        <begin position="27"/>
        <end position="50"/>
    </location>
</feature>